<dbReference type="GO" id="GO:0005886">
    <property type="term" value="C:plasma membrane"/>
    <property type="evidence" value="ECO:0007669"/>
    <property type="project" value="UniProtKB-SubCell"/>
</dbReference>
<dbReference type="PATRIC" id="fig|1618207.4.peg.1633"/>
<dbReference type="OrthoDB" id="3175972at2"/>
<feature type="transmembrane region" description="Helical" evidence="6">
    <location>
        <begin position="193"/>
        <end position="210"/>
    </location>
</feature>
<keyword evidence="5 6" id="KW-0472">Membrane</keyword>
<evidence type="ECO:0000256" key="6">
    <source>
        <dbReference type="SAM" id="Phobius"/>
    </source>
</evidence>
<proteinExistence type="predicted"/>
<dbReference type="PANTHER" id="PTHR30086">
    <property type="entry name" value="ARGININE EXPORTER PROTEIN ARGO"/>
    <property type="match status" value="1"/>
</dbReference>
<feature type="transmembrane region" description="Helical" evidence="6">
    <location>
        <begin position="40"/>
        <end position="64"/>
    </location>
</feature>
<evidence type="ECO:0000256" key="5">
    <source>
        <dbReference type="ARBA" id="ARBA00023136"/>
    </source>
</evidence>
<dbReference type="HOGENOM" id="CLU_079569_3_0_11"/>
<sequence>MTLPSVFAFLGLCALLVITPGPDSFLVLRYSMSRVGAGLAVAVGCSISVIIWSLLAGLGIAAVLEQSAELYRGIKLLGAAYLIYLGVSSFIKARKAAKAPELASTGNGSLSLRSGFAAGLLSTILNPKVGLFYLAVVPQFLPHDGAVVPTALLLGFINAVVGIAYLWVLAFAAAKMVSWFKKPKVTKVLERSTSGILAGLGLGVGVSAILDS</sequence>
<evidence type="ECO:0000256" key="2">
    <source>
        <dbReference type="ARBA" id="ARBA00022475"/>
    </source>
</evidence>
<dbReference type="AlphaFoldDB" id="A0A0D4BYE2"/>
<feature type="transmembrane region" description="Helical" evidence="6">
    <location>
        <begin position="112"/>
        <end position="135"/>
    </location>
</feature>
<evidence type="ECO:0000313" key="7">
    <source>
        <dbReference type="EMBL" id="AJT41482.1"/>
    </source>
</evidence>
<gene>
    <name evidence="7" type="ORF">UM93_08070</name>
</gene>
<dbReference type="InterPro" id="IPR001123">
    <property type="entry name" value="LeuE-type"/>
</dbReference>
<dbReference type="GO" id="GO:0015171">
    <property type="term" value="F:amino acid transmembrane transporter activity"/>
    <property type="evidence" value="ECO:0007669"/>
    <property type="project" value="TreeGrafter"/>
</dbReference>
<dbReference type="PIRSF" id="PIRSF006324">
    <property type="entry name" value="LeuE"/>
    <property type="match status" value="1"/>
</dbReference>
<protein>
    <submittedName>
        <fullName evidence="7">Lysine transporter LysE</fullName>
    </submittedName>
</protein>
<comment type="subcellular location">
    <subcellularLocation>
        <location evidence="1">Cell membrane</location>
        <topology evidence="1">Multi-pass membrane protein</topology>
    </subcellularLocation>
</comment>
<organism evidence="7 8">
    <name type="scientific">Psychromicrobium lacuslunae</name>
    <dbReference type="NCBI Taxonomy" id="1618207"/>
    <lineage>
        <taxon>Bacteria</taxon>
        <taxon>Bacillati</taxon>
        <taxon>Actinomycetota</taxon>
        <taxon>Actinomycetes</taxon>
        <taxon>Micrococcales</taxon>
        <taxon>Micrococcaceae</taxon>
        <taxon>Psychromicrobium</taxon>
    </lineage>
</organism>
<keyword evidence="8" id="KW-1185">Reference proteome</keyword>
<feature type="transmembrane region" description="Helical" evidence="6">
    <location>
        <begin position="70"/>
        <end position="91"/>
    </location>
</feature>
<dbReference type="KEGG" id="ari:UM93_08070"/>
<dbReference type="EMBL" id="CP011005">
    <property type="protein sequence ID" value="AJT41482.1"/>
    <property type="molecule type" value="Genomic_DNA"/>
</dbReference>
<evidence type="ECO:0000256" key="4">
    <source>
        <dbReference type="ARBA" id="ARBA00022989"/>
    </source>
</evidence>
<keyword evidence="3 6" id="KW-0812">Transmembrane</keyword>
<name>A0A0D4BYE2_9MICC</name>
<evidence type="ECO:0000256" key="1">
    <source>
        <dbReference type="ARBA" id="ARBA00004651"/>
    </source>
</evidence>
<dbReference type="PANTHER" id="PTHR30086:SF20">
    <property type="entry name" value="ARGININE EXPORTER PROTEIN ARGO-RELATED"/>
    <property type="match status" value="1"/>
</dbReference>
<evidence type="ECO:0000256" key="3">
    <source>
        <dbReference type="ARBA" id="ARBA00022692"/>
    </source>
</evidence>
<feature type="transmembrane region" description="Helical" evidence="6">
    <location>
        <begin position="6"/>
        <end position="28"/>
    </location>
</feature>
<feature type="transmembrane region" description="Helical" evidence="6">
    <location>
        <begin position="147"/>
        <end position="172"/>
    </location>
</feature>
<evidence type="ECO:0000313" key="8">
    <source>
        <dbReference type="Proteomes" id="UP000061839"/>
    </source>
</evidence>
<keyword evidence="4 6" id="KW-1133">Transmembrane helix</keyword>
<reference evidence="7 8" key="1">
    <citation type="journal article" date="2015" name="Genome Announc.">
        <title>Complete Genome Sequencing of Protease-Producing Novel Arthrobacter sp. Strain IHBB 11108 Using PacBio Single-Molecule Real-Time Sequencing Technology.</title>
        <authorList>
            <person name="Kiran S."/>
            <person name="Swarnkar M.K."/>
            <person name="Pal M."/>
            <person name="Thakur R."/>
            <person name="Tewari R."/>
            <person name="Singh A.K."/>
            <person name="Gulati A."/>
        </authorList>
    </citation>
    <scope>NUCLEOTIDE SEQUENCE [LARGE SCALE GENOMIC DNA]</scope>
    <source>
        <strain evidence="7 8">IHBB 11108</strain>
    </source>
</reference>
<accession>A0A0D4BYE2</accession>
<dbReference type="RefSeq" id="WP_045074890.1">
    <property type="nucleotide sequence ID" value="NZ_CP011005.1"/>
</dbReference>
<dbReference type="Proteomes" id="UP000061839">
    <property type="component" value="Chromosome"/>
</dbReference>
<dbReference type="Pfam" id="PF01810">
    <property type="entry name" value="LysE"/>
    <property type="match status" value="1"/>
</dbReference>
<keyword evidence="2" id="KW-1003">Cell membrane</keyword>